<protein>
    <recommendedName>
        <fullName evidence="3">RCC1-like domain-containing protein</fullName>
    </recommendedName>
</protein>
<dbReference type="InterPro" id="IPR058923">
    <property type="entry name" value="RCC1-like_dom"/>
</dbReference>
<evidence type="ECO:0000313" key="4">
    <source>
        <dbReference type="EnsemblPlants" id="LPERR02G06420.1"/>
    </source>
</evidence>
<keyword evidence="1" id="KW-0677">Repeat</keyword>
<reference evidence="5" key="2">
    <citation type="submission" date="2013-12" db="EMBL/GenBank/DDBJ databases">
        <authorList>
            <person name="Yu Y."/>
            <person name="Lee S."/>
            <person name="de Baynast K."/>
            <person name="Wissotski M."/>
            <person name="Liu L."/>
            <person name="Talag J."/>
            <person name="Goicoechea J."/>
            <person name="Angelova A."/>
            <person name="Jetty R."/>
            <person name="Kudrna D."/>
            <person name="Golser W."/>
            <person name="Rivera L."/>
            <person name="Zhang J."/>
            <person name="Wing R."/>
        </authorList>
    </citation>
    <scope>NUCLEOTIDE SEQUENCE</scope>
</reference>
<dbReference type="Proteomes" id="UP000032180">
    <property type="component" value="Chromosome 2"/>
</dbReference>
<dbReference type="AlphaFoldDB" id="A0A0D9VDC8"/>
<feature type="repeat" description="RCC1" evidence="2">
    <location>
        <begin position="408"/>
        <end position="459"/>
    </location>
</feature>
<feature type="repeat" description="RCC1" evidence="2">
    <location>
        <begin position="358"/>
        <end position="407"/>
    </location>
</feature>
<dbReference type="PRINTS" id="PR00633">
    <property type="entry name" value="RCCNDNSATION"/>
</dbReference>
<dbReference type="PANTHER" id="PTHR22870">
    <property type="entry name" value="REGULATOR OF CHROMOSOME CONDENSATION"/>
    <property type="match status" value="1"/>
</dbReference>
<feature type="repeat" description="RCC1" evidence="2">
    <location>
        <begin position="137"/>
        <end position="189"/>
    </location>
</feature>
<reference evidence="4" key="3">
    <citation type="submission" date="2015-04" db="UniProtKB">
        <authorList>
            <consortium name="EnsemblPlants"/>
        </authorList>
    </citation>
    <scope>IDENTIFICATION</scope>
</reference>
<dbReference type="PROSITE" id="PS00626">
    <property type="entry name" value="RCC1_2"/>
    <property type="match status" value="1"/>
</dbReference>
<dbReference type="Gene3D" id="2.130.10.30">
    <property type="entry name" value="Regulator of chromosome condensation 1/beta-lactamase-inhibitor protein II"/>
    <property type="match status" value="2"/>
</dbReference>
<reference evidence="4 5" key="1">
    <citation type="submission" date="2012-08" db="EMBL/GenBank/DDBJ databases">
        <title>Oryza genome evolution.</title>
        <authorList>
            <person name="Wing R.A."/>
        </authorList>
    </citation>
    <scope>NUCLEOTIDE SEQUENCE</scope>
</reference>
<name>A0A0D9VDC8_9ORYZ</name>
<organism evidence="4 5">
    <name type="scientific">Leersia perrieri</name>
    <dbReference type="NCBI Taxonomy" id="77586"/>
    <lineage>
        <taxon>Eukaryota</taxon>
        <taxon>Viridiplantae</taxon>
        <taxon>Streptophyta</taxon>
        <taxon>Embryophyta</taxon>
        <taxon>Tracheophyta</taxon>
        <taxon>Spermatophyta</taxon>
        <taxon>Magnoliopsida</taxon>
        <taxon>Liliopsida</taxon>
        <taxon>Poales</taxon>
        <taxon>Poaceae</taxon>
        <taxon>BOP clade</taxon>
        <taxon>Oryzoideae</taxon>
        <taxon>Oryzeae</taxon>
        <taxon>Oryzinae</taxon>
        <taxon>Leersia</taxon>
    </lineage>
</organism>
<dbReference type="PROSITE" id="PS50012">
    <property type="entry name" value="RCC1_3"/>
    <property type="match status" value="6"/>
</dbReference>
<sequence>MRLLLRRAGVRRRLLSALAGDGVPPRAAGAVYAFGDNSHGAAGQPAPPAADVYVPTPVPSLPPSVAAVAAGHYHSLAVSSEGEVWAWGRNDEGQLGRGLQAPRSTWSKPEQVRGLENVQVRAVSASGVVSAAIGCDGSLWVWGRSKRGQLGLGKDIVEATVPSRVEALACYDIVKVSFGWGHAMALTEDGRLFGWGYSENGRLGEIGQITQAPSAKELLGKTVDEYSSSMLEAVDKMVAEKIKSEDNMPIIWEPSLVHEVSHVEVSDVSCGLDHSLILCLVLPPFQHISVPVHLGERAADGIVLSGGDNTYGQLGRKSTWSKLLPVDISHSPFSLSASVGHSLATCTISTEGADSAETGVLSWGWNCSSQLGRPGKEDIPALIDDLNRERPVSASAGRVHSVVLTSKGEVWAWGSGRNGRLGLGSSMDESEPCLIDTLEEAVVSQVAAGMDHTLLLINSEAQPNNPSTPISSIGIVFFFPRGYGPNDGEGIGGDQAAAAMGLAGRGVVGEKWSQRVLWLCAIGSAVSLYFVAVERQTQNRARAVAEGLKALDGAGPGAGEDV</sequence>
<dbReference type="eggNOG" id="KOG1426">
    <property type="taxonomic scope" value="Eukaryota"/>
</dbReference>
<dbReference type="STRING" id="77586.A0A0D9VDC8"/>
<dbReference type="InterPro" id="IPR000408">
    <property type="entry name" value="Reg_chr_condens"/>
</dbReference>
<dbReference type="InterPro" id="IPR051210">
    <property type="entry name" value="Ub_ligase/GEF_domain"/>
</dbReference>
<accession>A0A0D9VDC8</accession>
<evidence type="ECO:0000256" key="1">
    <source>
        <dbReference type="ARBA" id="ARBA00022737"/>
    </source>
</evidence>
<keyword evidence="5" id="KW-1185">Reference proteome</keyword>
<proteinExistence type="predicted"/>
<feature type="repeat" description="RCC1" evidence="2">
    <location>
        <begin position="29"/>
        <end position="81"/>
    </location>
</feature>
<dbReference type="Gramene" id="LPERR02G06420.1">
    <property type="protein sequence ID" value="LPERR02G06420.1"/>
    <property type="gene ID" value="LPERR02G06420"/>
</dbReference>
<dbReference type="PANTHER" id="PTHR22870:SF365">
    <property type="entry name" value="REGULATOR OF CHROMOSOME CONDENSATION (CELL CYCLE REGULATORY PROTEIN)-RELATED"/>
    <property type="match status" value="1"/>
</dbReference>
<evidence type="ECO:0000259" key="3">
    <source>
        <dbReference type="Pfam" id="PF25390"/>
    </source>
</evidence>
<dbReference type="EnsemblPlants" id="LPERR02G06420.1">
    <property type="protein sequence ID" value="LPERR02G06420.1"/>
    <property type="gene ID" value="LPERR02G06420"/>
</dbReference>
<feature type="repeat" description="RCC1" evidence="2">
    <location>
        <begin position="190"/>
        <end position="281"/>
    </location>
</feature>
<evidence type="ECO:0000256" key="2">
    <source>
        <dbReference type="PROSITE-ProRule" id="PRU00235"/>
    </source>
</evidence>
<dbReference type="SUPFAM" id="SSF50985">
    <property type="entry name" value="RCC1/BLIP-II"/>
    <property type="match status" value="1"/>
</dbReference>
<dbReference type="Pfam" id="PF25390">
    <property type="entry name" value="WD40_RLD"/>
    <property type="match status" value="1"/>
</dbReference>
<dbReference type="HOGENOM" id="CLU_035459_0_0_1"/>
<feature type="repeat" description="RCC1" evidence="2">
    <location>
        <begin position="82"/>
        <end position="136"/>
    </location>
</feature>
<dbReference type="InterPro" id="IPR009091">
    <property type="entry name" value="RCC1/BLIP-II"/>
</dbReference>
<evidence type="ECO:0000313" key="5">
    <source>
        <dbReference type="Proteomes" id="UP000032180"/>
    </source>
</evidence>
<feature type="domain" description="RCC1-like" evidence="3">
    <location>
        <begin position="31"/>
        <end position="455"/>
    </location>
</feature>